<keyword evidence="2" id="KW-1185">Reference proteome</keyword>
<dbReference type="Proteomes" id="UP000324222">
    <property type="component" value="Unassembled WGS sequence"/>
</dbReference>
<gene>
    <name evidence="1" type="ORF">E2C01_040933</name>
</gene>
<dbReference type="AlphaFoldDB" id="A0A5B7FP20"/>
<dbReference type="EMBL" id="VSRR010007604">
    <property type="protein sequence ID" value="MPC47196.1"/>
    <property type="molecule type" value="Genomic_DNA"/>
</dbReference>
<name>A0A5B7FP20_PORTR</name>
<organism evidence="1 2">
    <name type="scientific">Portunus trituberculatus</name>
    <name type="common">Swimming crab</name>
    <name type="synonym">Neptunus trituberculatus</name>
    <dbReference type="NCBI Taxonomy" id="210409"/>
    <lineage>
        <taxon>Eukaryota</taxon>
        <taxon>Metazoa</taxon>
        <taxon>Ecdysozoa</taxon>
        <taxon>Arthropoda</taxon>
        <taxon>Crustacea</taxon>
        <taxon>Multicrustacea</taxon>
        <taxon>Malacostraca</taxon>
        <taxon>Eumalacostraca</taxon>
        <taxon>Eucarida</taxon>
        <taxon>Decapoda</taxon>
        <taxon>Pleocyemata</taxon>
        <taxon>Brachyura</taxon>
        <taxon>Eubrachyura</taxon>
        <taxon>Portunoidea</taxon>
        <taxon>Portunidae</taxon>
        <taxon>Portuninae</taxon>
        <taxon>Portunus</taxon>
    </lineage>
</organism>
<comment type="caution">
    <text evidence="1">The sequence shown here is derived from an EMBL/GenBank/DDBJ whole genome shotgun (WGS) entry which is preliminary data.</text>
</comment>
<protein>
    <submittedName>
        <fullName evidence="1">Uncharacterized protein</fullName>
    </submittedName>
</protein>
<sequence>MAALFQYCHGDRHGGRHHHHHHRRSNKLNIIERTVEARVCSRWVTRGKVTVSVFPSCELKEDFKTYPILLANSLSCSGTGILVGLFV</sequence>
<evidence type="ECO:0000313" key="1">
    <source>
        <dbReference type="EMBL" id="MPC47196.1"/>
    </source>
</evidence>
<proteinExistence type="predicted"/>
<accession>A0A5B7FP20</accession>
<reference evidence="1 2" key="1">
    <citation type="submission" date="2019-05" db="EMBL/GenBank/DDBJ databases">
        <title>Another draft genome of Portunus trituberculatus and its Hox gene families provides insights of decapod evolution.</title>
        <authorList>
            <person name="Jeong J.-H."/>
            <person name="Song I."/>
            <person name="Kim S."/>
            <person name="Choi T."/>
            <person name="Kim D."/>
            <person name="Ryu S."/>
            <person name="Kim W."/>
        </authorList>
    </citation>
    <scope>NUCLEOTIDE SEQUENCE [LARGE SCALE GENOMIC DNA]</scope>
    <source>
        <tissue evidence="1">Muscle</tissue>
    </source>
</reference>
<evidence type="ECO:0000313" key="2">
    <source>
        <dbReference type="Proteomes" id="UP000324222"/>
    </source>
</evidence>